<feature type="transmembrane region" description="Helical" evidence="1">
    <location>
        <begin position="34"/>
        <end position="54"/>
    </location>
</feature>
<dbReference type="EMBL" id="JABXIY010000048">
    <property type="protein sequence ID" value="NVK98568.1"/>
    <property type="molecule type" value="Genomic_DNA"/>
</dbReference>
<dbReference type="Proteomes" id="UP000565723">
    <property type="component" value="Unassembled WGS sequence"/>
</dbReference>
<feature type="domain" description="Inner membrane protein YgaP-like transmembrane" evidence="2">
    <location>
        <begin position="1"/>
        <end position="61"/>
    </location>
</feature>
<dbReference type="Pfam" id="PF11127">
    <property type="entry name" value="YgaP-like_TM"/>
    <property type="match status" value="1"/>
</dbReference>
<feature type="transmembrane region" description="Helical" evidence="1">
    <location>
        <begin position="12"/>
        <end position="28"/>
    </location>
</feature>
<reference evidence="3 4" key="1">
    <citation type="journal article" date="2020" name="Proc. Natl. Acad. Sci. U.S.A.">
        <title>Ecological drivers of bacterial community assembly in synthetic phycospheres.</title>
        <authorList>
            <person name="Fu H."/>
            <person name="Uchimiya M."/>
            <person name="Gore J."/>
            <person name="Moran M.A."/>
        </authorList>
    </citation>
    <scope>NUCLEOTIDE SEQUENCE [LARGE SCALE GENOMIC DNA]</scope>
    <source>
        <strain evidence="3">HF-Din03</strain>
    </source>
</reference>
<dbReference type="InterPro" id="IPR021309">
    <property type="entry name" value="YgaP-like_TM"/>
</dbReference>
<keyword evidence="1" id="KW-1133">Transmembrane helix</keyword>
<sequence length="63" mass="6690">MTRNEGTLDRAARIILGLVLLSLTVIGPKTMWGLVGLIPLLTGLVGSCPLYTILGLNTCPLKK</sequence>
<keyword evidence="1" id="KW-0472">Membrane</keyword>
<dbReference type="AlphaFoldDB" id="A0A850LKT2"/>
<evidence type="ECO:0000259" key="2">
    <source>
        <dbReference type="Pfam" id="PF11127"/>
    </source>
</evidence>
<evidence type="ECO:0000256" key="1">
    <source>
        <dbReference type="SAM" id="Phobius"/>
    </source>
</evidence>
<gene>
    <name evidence="3" type="ORF">HW564_16705</name>
</gene>
<accession>A0A850LKT2</accession>
<name>A0A850LKT2_9RHOB</name>
<dbReference type="RefSeq" id="WP_011046155.1">
    <property type="nucleotide sequence ID" value="NZ_CP076685.1"/>
</dbReference>
<proteinExistence type="predicted"/>
<organism evidence="3 4">
    <name type="scientific">Ruegeria pomeroyi</name>
    <dbReference type="NCBI Taxonomy" id="89184"/>
    <lineage>
        <taxon>Bacteria</taxon>
        <taxon>Pseudomonadati</taxon>
        <taxon>Pseudomonadota</taxon>
        <taxon>Alphaproteobacteria</taxon>
        <taxon>Rhodobacterales</taxon>
        <taxon>Roseobacteraceae</taxon>
        <taxon>Ruegeria</taxon>
    </lineage>
</organism>
<evidence type="ECO:0000313" key="3">
    <source>
        <dbReference type="EMBL" id="NVK98568.1"/>
    </source>
</evidence>
<evidence type="ECO:0000313" key="4">
    <source>
        <dbReference type="Proteomes" id="UP000565723"/>
    </source>
</evidence>
<comment type="caution">
    <text evidence="3">The sequence shown here is derived from an EMBL/GenBank/DDBJ whole genome shotgun (WGS) entry which is preliminary data.</text>
</comment>
<dbReference type="OMA" id="GVWGWIG"/>
<keyword evidence="1" id="KW-0812">Transmembrane</keyword>
<protein>
    <submittedName>
        <fullName evidence="3">DUF2892 domain-containing protein</fullName>
    </submittedName>
</protein>